<keyword evidence="1" id="KW-0460">Magnesium</keyword>
<dbReference type="InterPro" id="IPR000760">
    <property type="entry name" value="Inositol_monophosphatase-like"/>
</dbReference>
<protein>
    <submittedName>
        <fullName evidence="2">Inositol monophosphatase</fullName>
    </submittedName>
</protein>
<keyword evidence="3" id="KW-1185">Reference proteome</keyword>
<keyword evidence="1" id="KW-0479">Metal-binding</keyword>
<feature type="binding site" evidence="1">
    <location>
        <position position="68"/>
    </location>
    <ligand>
        <name>Mg(2+)</name>
        <dbReference type="ChEBI" id="CHEBI:18420"/>
        <label>1</label>
        <note>catalytic</note>
    </ligand>
</feature>
<dbReference type="PANTHER" id="PTHR20854">
    <property type="entry name" value="INOSITOL MONOPHOSPHATASE"/>
    <property type="match status" value="1"/>
</dbReference>
<dbReference type="HOGENOM" id="CLU_044118_5_0_2"/>
<dbReference type="STRING" id="572478.Vdis_0244"/>
<sequence length="275" mass="31050">MEVNLESLIKDLAIRAGSFVRSKANDMSYRQIMRRGLTDVSRRIDLEVEDIIIKGIEEEGLRAVINTEERGVVRVGDGEPEYVFIIDPLDGSLNFVLDIPFYSISIAVGKYGNSLRFSDLTDGVVYYVTKDVLYYGGPRGVEFRGDDLGDLSEDIDRPVISLYLEPDADERLLRGLRAIYDRFGRFKIRSLGAASLEMVMASIGRFLAFMDLRNRLRIFDVAGAYVISRAMKVDVYTLNGGKLGNELVSSDRRFSLVVSRNGDFIRSFLDLLRVK</sequence>
<name>E1QT63_VULDI</name>
<dbReference type="RefSeq" id="WP_013335380.1">
    <property type="nucleotide sequence ID" value="NC_014537.1"/>
</dbReference>
<comment type="cofactor">
    <cofactor evidence="1">
        <name>Mg(2+)</name>
        <dbReference type="ChEBI" id="CHEBI:18420"/>
    </cofactor>
</comment>
<feature type="binding site" evidence="1">
    <location>
        <position position="90"/>
    </location>
    <ligand>
        <name>Mg(2+)</name>
        <dbReference type="ChEBI" id="CHEBI:18420"/>
        <label>2</label>
    </ligand>
</feature>
<dbReference type="KEGG" id="vdi:Vdis_0244"/>
<organism evidence="2 3">
    <name type="scientific">Vulcanisaeta distributa (strain DSM 14429 / JCM 11212 / NBRC 100878 / IC-017)</name>
    <dbReference type="NCBI Taxonomy" id="572478"/>
    <lineage>
        <taxon>Archaea</taxon>
        <taxon>Thermoproteota</taxon>
        <taxon>Thermoprotei</taxon>
        <taxon>Thermoproteales</taxon>
        <taxon>Thermoproteaceae</taxon>
        <taxon>Vulcanisaeta</taxon>
    </lineage>
</organism>
<dbReference type="SUPFAM" id="SSF56655">
    <property type="entry name" value="Carbohydrate phosphatase"/>
    <property type="match status" value="1"/>
</dbReference>
<dbReference type="GO" id="GO:0007165">
    <property type="term" value="P:signal transduction"/>
    <property type="evidence" value="ECO:0007669"/>
    <property type="project" value="TreeGrafter"/>
</dbReference>
<dbReference type="EMBL" id="CP002100">
    <property type="protein sequence ID" value="ADN49655.1"/>
    <property type="molecule type" value="Genomic_DNA"/>
</dbReference>
<dbReference type="GO" id="GO:0006020">
    <property type="term" value="P:inositol metabolic process"/>
    <property type="evidence" value="ECO:0007669"/>
    <property type="project" value="TreeGrafter"/>
</dbReference>
<evidence type="ECO:0000313" key="2">
    <source>
        <dbReference type="EMBL" id="ADN49655.1"/>
    </source>
</evidence>
<dbReference type="OrthoDB" id="58111at2157"/>
<gene>
    <name evidence="2" type="ordered locus">Vdis_0244</name>
</gene>
<feature type="binding site" evidence="1">
    <location>
        <position position="220"/>
    </location>
    <ligand>
        <name>Mg(2+)</name>
        <dbReference type="ChEBI" id="CHEBI:18420"/>
        <label>2</label>
    </ligand>
</feature>
<feature type="binding site" evidence="1">
    <location>
        <position position="87"/>
    </location>
    <ligand>
        <name>Mg(2+)</name>
        <dbReference type="ChEBI" id="CHEBI:18420"/>
        <label>1</label>
        <note>catalytic</note>
    </ligand>
</feature>
<reference evidence="2 3" key="1">
    <citation type="journal article" date="2010" name="Stand. Genomic Sci.">
        <title>Complete genome sequence of Vulcanisaeta distributa type strain (IC-017).</title>
        <authorList>
            <person name="Mavromatis K."/>
            <person name="Sikorski J."/>
            <person name="Pabst E."/>
            <person name="Teshima H."/>
            <person name="Lapidus A."/>
            <person name="Lucas S."/>
            <person name="Nolan M."/>
            <person name="Glavina Del Rio T."/>
            <person name="Cheng J.F."/>
            <person name="Bruce D."/>
            <person name="Goodwin L."/>
            <person name="Pitluck S."/>
            <person name="Liolios K."/>
            <person name="Ivanova N."/>
            <person name="Mikhailova N."/>
            <person name="Pati A."/>
            <person name="Chen A."/>
            <person name="Palaniappan K."/>
            <person name="Land M."/>
            <person name="Hauser L."/>
            <person name="Chang Y.J."/>
            <person name="Jeffries C.D."/>
            <person name="Rohde M."/>
            <person name="Spring S."/>
            <person name="Goker M."/>
            <person name="Wirth R."/>
            <person name="Woyke T."/>
            <person name="Bristow J."/>
            <person name="Eisen J.A."/>
            <person name="Markowitz V."/>
            <person name="Hugenholtz P."/>
            <person name="Klenk H.P."/>
            <person name="Kyrpides N.C."/>
        </authorList>
    </citation>
    <scope>NUCLEOTIDE SEQUENCE [LARGE SCALE GENOMIC DNA]</scope>
    <source>
        <strain evidence="3">DSM 14429 / JCM 11212 / NBRC 100878 / IC-017</strain>
    </source>
</reference>
<reference evidence="3" key="2">
    <citation type="journal article" date="2010" name="Stand. Genomic Sci.">
        <title>Complete genome sequence of Vulcanisaeta distributa type strain (IC-017T).</title>
        <authorList>
            <person name="Mavromatis K."/>
            <person name="Sikorski J."/>
            <person name="Pabst E."/>
            <person name="Teshima H."/>
            <person name="Lapidus A."/>
            <person name="Lucas S."/>
            <person name="Nolan M."/>
            <person name="Glavina Del Rio T."/>
            <person name="Cheng J."/>
            <person name="Bruce D."/>
            <person name="Goodwin L."/>
            <person name="Pitluck S."/>
            <person name="Liolios K."/>
            <person name="Ivanova N."/>
            <person name="Mikhailova N."/>
            <person name="Pati A."/>
            <person name="Chen A."/>
            <person name="Palaniappan K."/>
            <person name="Land M."/>
            <person name="Hauser L."/>
            <person name="Chang Y."/>
            <person name="Jeffries C."/>
            <person name="Rohde M."/>
            <person name="Spring S."/>
            <person name="Goker M."/>
            <person name="Wirth R."/>
            <person name="Woyke T."/>
            <person name="Bristow J."/>
            <person name="Eisen J."/>
            <person name="Markowitz V."/>
            <person name="Hugenholtz P."/>
            <person name="Klenk H."/>
            <person name="Kyrpides N."/>
        </authorList>
    </citation>
    <scope>NUCLEOTIDE SEQUENCE [LARGE SCALE GENOMIC DNA]</scope>
    <source>
        <strain evidence="3">DSM 14429 / JCM 11212 / NBRC 100878 / IC-017</strain>
    </source>
</reference>
<dbReference type="Gene3D" id="3.40.190.80">
    <property type="match status" value="1"/>
</dbReference>
<dbReference type="PRINTS" id="PR00377">
    <property type="entry name" value="IMPHPHTASES"/>
</dbReference>
<dbReference type="Pfam" id="PF00459">
    <property type="entry name" value="Inositol_P"/>
    <property type="match status" value="1"/>
</dbReference>
<evidence type="ECO:0000313" key="3">
    <source>
        <dbReference type="Proteomes" id="UP000006681"/>
    </source>
</evidence>
<dbReference type="Gene3D" id="3.30.540.10">
    <property type="entry name" value="Fructose-1,6-Bisphosphatase, subunit A, domain 1"/>
    <property type="match status" value="1"/>
</dbReference>
<evidence type="ECO:0000256" key="1">
    <source>
        <dbReference type="PIRSR" id="PIRSR600760-2"/>
    </source>
</evidence>
<accession>E1QT63</accession>
<dbReference type="Proteomes" id="UP000006681">
    <property type="component" value="Chromosome"/>
</dbReference>
<dbReference type="GO" id="GO:0008934">
    <property type="term" value="F:inositol monophosphate 1-phosphatase activity"/>
    <property type="evidence" value="ECO:0007669"/>
    <property type="project" value="TreeGrafter"/>
</dbReference>
<dbReference type="GO" id="GO:0046872">
    <property type="term" value="F:metal ion binding"/>
    <property type="evidence" value="ECO:0007669"/>
    <property type="project" value="UniProtKB-KW"/>
</dbReference>
<dbReference type="eggNOG" id="arCOG01349">
    <property type="taxonomic scope" value="Archaea"/>
</dbReference>
<feature type="binding site" evidence="1">
    <location>
        <position position="89"/>
    </location>
    <ligand>
        <name>Mg(2+)</name>
        <dbReference type="ChEBI" id="CHEBI:18420"/>
        <label>1</label>
        <note>catalytic</note>
    </ligand>
</feature>
<dbReference type="AlphaFoldDB" id="E1QT63"/>
<dbReference type="GeneID" id="9751161"/>
<proteinExistence type="predicted"/>
<dbReference type="PANTHER" id="PTHR20854:SF4">
    <property type="entry name" value="INOSITOL-1-MONOPHOSPHATASE-RELATED"/>
    <property type="match status" value="1"/>
</dbReference>